<organism evidence="1 2">
    <name type="scientific">Rhizobium wuzhouense</name>
    <dbReference type="NCBI Taxonomy" id="1986026"/>
    <lineage>
        <taxon>Bacteria</taxon>
        <taxon>Pseudomonadati</taxon>
        <taxon>Pseudomonadota</taxon>
        <taxon>Alphaproteobacteria</taxon>
        <taxon>Hyphomicrobiales</taxon>
        <taxon>Rhizobiaceae</taxon>
        <taxon>Rhizobium/Agrobacterium group</taxon>
        <taxon>Rhizobium</taxon>
    </lineage>
</organism>
<evidence type="ECO:0000313" key="1">
    <source>
        <dbReference type="EMBL" id="PYB72252.1"/>
    </source>
</evidence>
<name>A0ABX5NTF2_9HYPH</name>
<proteinExistence type="predicted"/>
<protein>
    <submittedName>
        <fullName evidence="1">Uncharacterized protein</fullName>
    </submittedName>
</protein>
<evidence type="ECO:0000313" key="2">
    <source>
        <dbReference type="Proteomes" id="UP000247536"/>
    </source>
</evidence>
<sequence length="163" mass="18566">MLHAPQSANGTFRFIYSEDDNRRIEEYHRQNEAAVDRFLELIEQTPGVVRDGYHVFRKPIWVTVTDEGFAASPKPPRRKDLVGPGTFVQFQICERRIGERSVEALTLAHIVGCMRIGDLLSVNKRLAKIDQDAARGLLMQFVSTVQHQVYSTAHHMTKPVPQP</sequence>
<dbReference type="RefSeq" id="WP_110792244.1">
    <property type="nucleotide sequence ID" value="NZ_QJRY01000005.1"/>
</dbReference>
<comment type="caution">
    <text evidence="1">The sequence shown here is derived from an EMBL/GenBank/DDBJ whole genome shotgun (WGS) entry which is preliminary data.</text>
</comment>
<dbReference type="Proteomes" id="UP000247536">
    <property type="component" value="Unassembled WGS sequence"/>
</dbReference>
<reference evidence="1 2" key="1">
    <citation type="submission" date="2018-06" db="EMBL/GenBank/DDBJ databases">
        <title>Rhizobium wuzhouense sp. nov., isolated from roots of Oryza officinalis.</title>
        <authorList>
            <person name="Yuan T."/>
        </authorList>
    </citation>
    <scope>NUCLEOTIDE SEQUENCE [LARGE SCALE GENOMIC DNA]</scope>
    <source>
        <strain evidence="1 2">W44</strain>
    </source>
</reference>
<accession>A0ABX5NTF2</accession>
<gene>
    <name evidence="1" type="ORF">DMY87_13920</name>
</gene>
<dbReference type="EMBL" id="QJRY01000005">
    <property type="protein sequence ID" value="PYB72252.1"/>
    <property type="molecule type" value="Genomic_DNA"/>
</dbReference>
<keyword evidence="2" id="KW-1185">Reference proteome</keyword>